<evidence type="ECO:0000313" key="7">
    <source>
        <dbReference type="Proteomes" id="UP000729913"/>
    </source>
</evidence>
<evidence type="ECO:0000256" key="1">
    <source>
        <dbReference type="ARBA" id="ARBA00012787"/>
    </source>
</evidence>
<dbReference type="EC" id="5.4.99.25" evidence="1"/>
<organism evidence="6 7">
    <name type="scientific">Cotesia typhae</name>
    <dbReference type="NCBI Taxonomy" id="2053667"/>
    <lineage>
        <taxon>Eukaryota</taxon>
        <taxon>Metazoa</taxon>
        <taxon>Ecdysozoa</taxon>
        <taxon>Arthropoda</taxon>
        <taxon>Hexapoda</taxon>
        <taxon>Insecta</taxon>
        <taxon>Pterygota</taxon>
        <taxon>Neoptera</taxon>
        <taxon>Endopterygota</taxon>
        <taxon>Hymenoptera</taxon>
        <taxon>Apocrita</taxon>
        <taxon>Ichneumonoidea</taxon>
        <taxon>Braconidae</taxon>
        <taxon>Microgastrinae</taxon>
        <taxon>Cotesia</taxon>
    </lineage>
</organism>
<evidence type="ECO:0000259" key="4">
    <source>
        <dbReference type="Pfam" id="PF21237"/>
    </source>
</evidence>
<dbReference type="AlphaFoldDB" id="A0A8J5UTX8"/>
<evidence type="ECO:0000256" key="3">
    <source>
        <dbReference type="ARBA" id="ARBA00023235"/>
    </source>
</evidence>
<dbReference type="GO" id="GO:0031119">
    <property type="term" value="P:tRNA pseudouridine synthesis"/>
    <property type="evidence" value="ECO:0007669"/>
    <property type="project" value="TreeGrafter"/>
</dbReference>
<accession>A0A8J5UTX8</accession>
<dbReference type="PANTHER" id="PTHR21568:SF0">
    <property type="entry name" value="TRNA PSEUDOURIDINE SYNTHASE PUS10"/>
    <property type="match status" value="1"/>
</dbReference>
<dbReference type="Pfam" id="PF21237">
    <property type="entry name" value="Pus10_N_euk"/>
    <property type="match status" value="1"/>
</dbReference>
<feature type="domain" description="Pus10-like C-terminal" evidence="5">
    <location>
        <begin position="247"/>
        <end position="499"/>
    </location>
</feature>
<keyword evidence="3" id="KW-0413">Isomerase</keyword>
<feature type="domain" description="Pus10 N-terminal eukaryotes" evidence="4">
    <location>
        <begin position="63"/>
        <end position="241"/>
    </location>
</feature>
<keyword evidence="7" id="KW-1185">Reference proteome</keyword>
<dbReference type="PANTHER" id="PTHR21568">
    <property type="entry name" value="TRNA PSEUDOURIDINE SYNTHASE PUS10"/>
    <property type="match status" value="1"/>
</dbReference>
<dbReference type="InterPro" id="IPR048742">
    <property type="entry name" value="Pus10_N_euk"/>
</dbReference>
<dbReference type="GO" id="GO:0160148">
    <property type="term" value="F:tRNA pseudouridine(55) synthase activity"/>
    <property type="evidence" value="ECO:0007669"/>
    <property type="project" value="UniProtKB-EC"/>
</dbReference>
<dbReference type="Pfam" id="PF21238">
    <property type="entry name" value="Pus10_C"/>
    <property type="match status" value="1"/>
</dbReference>
<comment type="caution">
    <text evidence="6">The sequence shown here is derived from an EMBL/GenBank/DDBJ whole genome shotgun (WGS) entry which is preliminary data.</text>
</comment>
<dbReference type="FunFam" id="3.30.70.2510:FF:000001">
    <property type="entry name" value="tRNA pseudouridine synthase Pus10"/>
    <property type="match status" value="1"/>
</dbReference>
<reference evidence="6" key="2">
    <citation type="submission" date="2021-04" db="EMBL/GenBank/DDBJ databases">
        <title>Genome-wide patterns of bracovirus chromosomal integration into multiple host tissues during parasitism.</title>
        <authorList>
            <person name="Chebbi M.A.C."/>
        </authorList>
    </citation>
    <scope>NUCLEOTIDE SEQUENCE</scope>
    <source>
        <tissue evidence="6">Whole body</tissue>
    </source>
</reference>
<dbReference type="Proteomes" id="UP000729913">
    <property type="component" value="Unassembled WGS sequence"/>
</dbReference>
<gene>
    <name evidence="6" type="ORF">G9C98_003638</name>
</gene>
<protein>
    <recommendedName>
        <fullName evidence="1">tRNA pseudouridine(55) synthase</fullName>
        <ecNumber evidence="1">5.4.99.25</ecNumber>
    </recommendedName>
</protein>
<proteinExistence type="predicted"/>
<evidence type="ECO:0000259" key="5">
    <source>
        <dbReference type="Pfam" id="PF21238"/>
    </source>
</evidence>
<sequence length="504" mass="57779">MNFEVSNIIQKAEFLRSLGCCSVCSLRLSGIPNNDNFHSTITYSDTMKNIFGDLESNQTSEICIICLGILQNEIQNSSVEKISREIKLSGFDSEVFTCTLNIPISVKLREKSISTLLNQKTKESHWNGPDINKYSIKEIWKMLILPKVEKMTSKRQTTSLASSPFSVNIFFSYSNDEIDCENLMKKYLNSLKLTKKQTDNRFSKNNIDKILNDITEEIAMEAFSTPPSQPLVHAIMDKVKCTRESLFVGGRYMKLSRKLSQTPWFVNGQKKMETSVQDILCNVIVNYTRAESFKFLSSGREDIDVRTINIGRPFAIELINPKITTFSSETFRKLVVQINDSSDLVKISSHLRILSPFDLKNLKEGENVKKKFYRALCTTKSLENSLSLEKINLIKNLKIKQKTPVRVLHRRPLASRDRTVHQVRARYLSHAEIKEIQEKNPNKKMDYSIMGQFFIVDIKTQAGTYIKEFIHGDFERTKPNLCDLLGVDLDIVALDVTSINLHWP</sequence>
<evidence type="ECO:0000313" key="6">
    <source>
        <dbReference type="EMBL" id="KAG8036315.1"/>
    </source>
</evidence>
<dbReference type="OrthoDB" id="271937at2759"/>
<dbReference type="EMBL" id="JAAOIC020000048">
    <property type="protein sequence ID" value="KAG8036315.1"/>
    <property type="molecule type" value="Genomic_DNA"/>
</dbReference>
<dbReference type="InterPro" id="IPR048741">
    <property type="entry name" value="Pus10-like_C"/>
</dbReference>
<dbReference type="InterPro" id="IPR039894">
    <property type="entry name" value="Pus10-like"/>
</dbReference>
<evidence type="ECO:0000256" key="2">
    <source>
        <dbReference type="ARBA" id="ARBA00022694"/>
    </source>
</evidence>
<keyword evidence="2" id="KW-0819">tRNA processing</keyword>
<reference evidence="6" key="1">
    <citation type="submission" date="2020-03" db="EMBL/GenBank/DDBJ databases">
        <authorList>
            <person name="Chebbi M.A."/>
            <person name="Drezen J.M."/>
        </authorList>
    </citation>
    <scope>NUCLEOTIDE SEQUENCE</scope>
    <source>
        <tissue evidence="6">Whole body</tissue>
    </source>
</reference>
<name>A0A8J5UTX8_9HYME</name>